<dbReference type="InterPro" id="IPR000160">
    <property type="entry name" value="GGDEF_dom"/>
</dbReference>
<feature type="domain" description="GGDEF" evidence="2">
    <location>
        <begin position="198"/>
        <end position="326"/>
    </location>
</feature>
<dbReference type="Proteomes" id="UP000002030">
    <property type="component" value="Chromosome"/>
</dbReference>
<accession>D1B7B3</accession>
<protein>
    <submittedName>
        <fullName evidence="3">Diguanylate cyclase</fullName>
    </submittedName>
</protein>
<evidence type="ECO:0000313" key="4">
    <source>
        <dbReference type="Proteomes" id="UP000002030"/>
    </source>
</evidence>
<dbReference type="EnsemblBacteria" id="ACZ19904">
    <property type="protein sequence ID" value="ACZ19904"/>
    <property type="gene ID" value="Taci_1690"/>
</dbReference>
<evidence type="ECO:0000313" key="3">
    <source>
        <dbReference type="EMBL" id="ACZ19904.1"/>
    </source>
</evidence>
<dbReference type="NCBIfam" id="TIGR00254">
    <property type="entry name" value="GGDEF"/>
    <property type="match status" value="1"/>
</dbReference>
<dbReference type="OrthoDB" id="2537at2"/>
<dbReference type="GO" id="GO:0043709">
    <property type="term" value="P:cell adhesion involved in single-species biofilm formation"/>
    <property type="evidence" value="ECO:0007669"/>
    <property type="project" value="TreeGrafter"/>
</dbReference>
<keyword evidence="1" id="KW-0175">Coiled coil</keyword>
<dbReference type="CDD" id="cd01949">
    <property type="entry name" value="GGDEF"/>
    <property type="match status" value="1"/>
</dbReference>
<sequence length="331" mass="37268">MESSVFELDLQGNLVEVLSDPLGLGRFQGDGNFASLVSRDESVKFWRFLLEVLAQGVVLQRDVEMVLPQEGEVRLFLSGMRAGDRIVLAVSRGDGELDLMEELGRVNNEQANYLRAMAKEASARRAPSQDEMLNRISELNNELANAQRELAKKNRQLEELNQRLQEMAIRDHLTGLYNRRYLSEVFPREVARSRRYGTRLTLVSMDLDGFKQVNDSLGHLEGDRVLAEFARLLEGCTRRQVDYPFRVGGDEFLLILVGVGEEEAEGVMARLEEQVRRELPVVGLSHGVVQVDVSSPDLDGVLMEADRRMYRAKRAKGLGRLPSRPGAQGDL</sequence>
<dbReference type="Pfam" id="PF00990">
    <property type="entry name" value="GGDEF"/>
    <property type="match status" value="1"/>
</dbReference>
<dbReference type="InterPro" id="IPR043128">
    <property type="entry name" value="Rev_trsase/Diguanyl_cyclase"/>
</dbReference>
<dbReference type="SMART" id="SM00267">
    <property type="entry name" value="GGDEF"/>
    <property type="match status" value="1"/>
</dbReference>
<dbReference type="eggNOG" id="COG2199">
    <property type="taxonomic scope" value="Bacteria"/>
</dbReference>
<gene>
    <name evidence="3" type="ordered locus">Taci_1690</name>
</gene>
<name>D1B7B3_THEAS</name>
<dbReference type="SUPFAM" id="SSF55073">
    <property type="entry name" value="Nucleotide cyclase"/>
    <property type="match status" value="1"/>
</dbReference>
<proteinExistence type="predicted"/>
<dbReference type="GO" id="GO:1902201">
    <property type="term" value="P:negative regulation of bacterial-type flagellum-dependent cell motility"/>
    <property type="evidence" value="ECO:0007669"/>
    <property type="project" value="TreeGrafter"/>
</dbReference>
<dbReference type="PANTHER" id="PTHR45138">
    <property type="entry name" value="REGULATORY COMPONENTS OF SENSORY TRANSDUCTION SYSTEM"/>
    <property type="match status" value="1"/>
</dbReference>
<dbReference type="KEGG" id="tai:Taci_1690"/>
<keyword evidence="4" id="KW-1185">Reference proteome</keyword>
<feature type="coiled-coil region" evidence="1">
    <location>
        <begin position="129"/>
        <end position="170"/>
    </location>
</feature>
<dbReference type="InterPro" id="IPR029787">
    <property type="entry name" value="Nucleotide_cyclase"/>
</dbReference>
<dbReference type="PANTHER" id="PTHR45138:SF6">
    <property type="entry name" value="DIGUANYLATE CYCLASE DGCN"/>
    <property type="match status" value="1"/>
</dbReference>
<reference evidence="3 4" key="1">
    <citation type="journal article" date="2009" name="Stand. Genomic Sci.">
        <title>Complete genome sequence of Thermanaerovibrio acidaminovorans type strain (Su883).</title>
        <authorList>
            <person name="Chovatia M."/>
            <person name="Sikorski J."/>
            <person name="Schroder M."/>
            <person name="Lapidus A."/>
            <person name="Nolan M."/>
            <person name="Tice H."/>
            <person name="Glavina Del Rio T."/>
            <person name="Copeland A."/>
            <person name="Cheng J.F."/>
            <person name="Lucas S."/>
            <person name="Chen F."/>
            <person name="Bruce D."/>
            <person name="Goodwin L."/>
            <person name="Pitluck S."/>
            <person name="Ivanova N."/>
            <person name="Mavromatis K."/>
            <person name="Ovchinnikova G."/>
            <person name="Pati A."/>
            <person name="Chen A."/>
            <person name="Palaniappan K."/>
            <person name="Land M."/>
            <person name="Hauser L."/>
            <person name="Chang Y.J."/>
            <person name="Jeffries C.D."/>
            <person name="Chain P."/>
            <person name="Saunders E."/>
            <person name="Detter J.C."/>
            <person name="Brettin T."/>
            <person name="Rohde M."/>
            <person name="Goker M."/>
            <person name="Spring S."/>
            <person name="Bristow J."/>
            <person name="Markowitz V."/>
            <person name="Hugenholtz P."/>
            <person name="Kyrpides N.C."/>
            <person name="Klenk H.P."/>
            <person name="Eisen J.A."/>
        </authorList>
    </citation>
    <scope>NUCLEOTIDE SEQUENCE [LARGE SCALE GENOMIC DNA]</scope>
    <source>
        <strain evidence="4">ATCC 49978 / DSM 6589 / Su883</strain>
    </source>
</reference>
<dbReference type="AlphaFoldDB" id="D1B7B3"/>
<dbReference type="PROSITE" id="PS50887">
    <property type="entry name" value="GGDEF"/>
    <property type="match status" value="1"/>
</dbReference>
<dbReference type="STRING" id="525903.Taci_1690"/>
<evidence type="ECO:0000256" key="1">
    <source>
        <dbReference type="SAM" id="Coils"/>
    </source>
</evidence>
<evidence type="ECO:0000259" key="2">
    <source>
        <dbReference type="PROSITE" id="PS50887"/>
    </source>
</evidence>
<dbReference type="InterPro" id="IPR050469">
    <property type="entry name" value="Diguanylate_Cyclase"/>
</dbReference>
<dbReference type="GO" id="GO:0005886">
    <property type="term" value="C:plasma membrane"/>
    <property type="evidence" value="ECO:0007669"/>
    <property type="project" value="TreeGrafter"/>
</dbReference>
<dbReference type="Gene3D" id="3.30.70.270">
    <property type="match status" value="1"/>
</dbReference>
<organism evidence="3 4">
    <name type="scientific">Thermanaerovibrio acidaminovorans (strain ATCC 49978 / DSM 6589 / Su883)</name>
    <name type="common">Selenomonas acidaminovorans</name>
    <dbReference type="NCBI Taxonomy" id="525903"/>
    <lineage>
        <taxon>Bacteria</taxon>
        <taxon>Thermotogati</taxon>
        <taxon>Synergistota</taxon>
        <taxon>Synergistia</taxon>
        <taxon>Synergistales</taxon>
        <taxon>Synergistaceae</taxon>
        <taxon>Thermanaerovibrio</taxon>
    </lineage>
</organism>
<dbReference type="GO" id="GO:0052621">
    <property type="term" value="F:diguanylate cyclase activity"/>
    <property type="evidence" value="ECO:0007669"/>
    <property type="project" value="TreeGrafter"/>
</dbReference>
<dbReference type="EMBL" id="CP001818">
    <property type="protein sequence ID" value="ACZ19904.1"/>
    <property type="molecule type" value="Genomic_DNA"/>
</dbReference>
<dbReference type="HOGENOM" id="CLU_839203_0_0_0"/>